<accession>A0ACB8G9E6</accession>
<proteinExistence type="predicted"/>
<keyword evidence="2" id="KW-1185">Reference proteome</keyword>
<dbReference type="Proteomes" id="UP000827872">
    <property type="component" value="Linkage Group LG01"/>
</dbReference>
<reference evidence="1" key="1">
    <citation type="submission" date="2021-08" db="EMBL/GenBank/DDBJ databases">
        <title>The first chromosome-level gecko genome reveals the dynamic sex chromosomes of Neotropical dwarf geckos (Sphaerodactylidae: Sphaerodactylus).</title>
        <authorList>
            <person name="Pinto B.J."/>
            <person name="Keating S.E."/>
            <person name="Gamble T."/>
        </authorList>
    </citation>
    <scope>NUCLEOTIDE SEQUENCE</scope>
    <source>
        <strain evidence="1">TG3544</strain>
    </source>
</reference>
<comment type="caution">
    <text evidence="1">The sequence shown here is derived from an EMBL/GenBank/DDBJ whole genome shotgun (WGS) entry which is preliminary data.</text>
</comment>
<dbReference type="EMBL" id="CM037614">
    <property type="protein sequence ID" value="KAH8016127.1"/>
    <property type="molecule type" value="Genomic_DNA"/>
</dbReference>
<sequence>MVLQKVVEEGQLEVTDTLIDDNNAVIRTSISIEIRYHAMDGTVGAWNDEEFLESPNARSEGDPYETEGLLSSHRQSPSKASAAERALRR</sequence>
<gene>
    <name evidence="1" type="ORF">K3G42_012329</name>
</gene>
<organism evidence="1 2">
    <name type="scientific">Sphaerodactylus townsendi</name>
    <dbReference type="NCBI Taxonomy" id="933632"/>
    <lineage>
        <taxon>Eukaryota</taxon>
        <taxon>Metazoa</taxon>
        <taxon>Chordata</taxon>
        <taxon>Craniata</taxon>
        <taxon>Vertebrata</taxon>
        <taxon>Euteleostomi</taxon>
        <taxon>Lepidosauria</taxon>
        <taxon>Squamata</taxon>
        <taxon>Bifurcata</taxon>
        <taxon>Gekkota</taxon>
        <taxon>Sphaerodactylidae</taxon>
        <taxon>Sphaerodactylus</taxon>
    </lineage>
</organism>
<evidence type="ECO:0000313" key="2">
    <source>
        <dbReference type="Proteomes" id="UP000827872"/>
    </source>
</evidence>
<name>A0ACB8G9E6_9SAUR</name>
<evidence type="ECO:0000313" key="1">
    <source>
        <dbReference type="EMBL" id="KAH8016127.1"/>
    </source>
</evidence>
<protein>
    <submittedName>
        <fullName evidence="1">Uncharacterized protein</fullName>
    </submittedName>
</protein>